<dbReference type="InterPro" id="IPR016181">
    <property type="entry name" value="Acyl_CoA_acyltransferase"/>
</dbReference>
<dbReference type="PANTHER" id="PTHR36174">
    <property type="entry name" value="LIPID II:GLYCINE GLYCYLTRANSFERASE"/>
    <property type="match status" value="1"/>
</dbReference>
<dbReference type="Gene3D" id="3.40.630.30">
    <property type="match status" value="1"/>
</dbReference>
<comment type="caution">
    <text evidence="2">The sequence shown here is derived from an EMBL/GenBank/DDBJ whole genome shotgun (WGS) entry which is preliminary data.</text>
</comment>
<proteinExistence type="predicted"/>
<protein>
    <recommendedName>
        <fullName evidence="1">BioF2-like acetyltransferase domain-containing protein</fullName>
    </recommendedName>
</protein>
<evidence type="ECO:0000313" key="3">
    <source>
        <dbReference type="Proteomes" id="UP000011680"/>
    </source>
</evidence>
<dbReference type="eggNOG" id="arCOG03319">
    <property type="taxonomic scope" value="Archaea"/>
</dbReference>
<name>M0NGF8_9EURY</name>
<dbReference type="SUPFAM" id="SSF55729">
    <property type="entry name" value="Acyl-CoA N-acyltransferases (Nat)"/>
    <property type="match status" value="1"/>
</dbReference>
<organism evidence="2 3">
    <name type="scientific">Halococcus thailandensis JCM 13552</name>
    <dbReference type="NCBI Taxonomy" id="1227457"/>
    <lineage>
        <taxon>Archaea</taxon>
        <taxon>Methanobacteriati</taxon>
        <taxon>Methanobacteriota</taxon>
        <taxon>Stenosarchaea group</taxon>
        <taxon>Halobacteria</taxon>
        <taxon>Halobacteriales</taxon>
        <taxon>Halococcaceae</taxon>
        <taxon>Halococcus</taxon>
    </lineage>
</organism>
<dbReference type="AlphaFoldDB" id="M0NGF8"/>
<dbReference type="InterPro" id="IPR050644">
    <property type="entry name" value="PG_Glycine_Bridge_Synth"/>
</dbReference>
<dbReference type="EMBL" id="AOMF01000088">
    <property type="protein sequence ID" value="EMA56189.1"/>
    <property type="molecule type" value="Genomic_DNA"/>
</dbReference>
<evidence type="ECO:0000259" key="1">
    <source>
        <dbReference type="Pfam" id="PF13480"/>
    </source>
</evidence>
<dbReference type="RefSeq" id="WP_007737760.1">
    <property type="nucleotide sequence ID" value="NZ_AOMF01000088.1"/>
</dbReference>
<dbReference type="PATRIC" id="fig|1227457.3.peg.644"/>
<accession>M0NGF8</accession>
<evidence type="ECO:0000313" key="2">
    <source>
        <dbReference type="EMBL" id="EMA56189.1"/>
    </source>
</evidence>
<gene>
    <name evidence="2" type="ORF">C451_03614</name>
</gene>
<sequence length="343" mass="37591">MTEDVELTARTISPARDREWGEFVADHSDATVFHTAGWTSAVETAFGYEPSHVWLIDRSGAVRAVVPGFTVRDGLGRSVLNPFCEYGFPLVDETVADTAVLSALCDGPTRILKGADWSGVSGYNAAGYGGVRTGSAIRLPLDRSYETLRESAFDGDVRRCVRTARDAGVRVVDGSVEEFYPLYLATMRRLGSPQFPERFFAALVDALGDGVAIRLAERAGETIGAALSFEWDDTTTVWAPASRRTHWEHRPNHLLYTDAIERACTAGRSTVDFGRSRRGSSVHGFKTQFGGVEFPLMSFVAPPHRANRASLDDYGRLAPLTRRLSPLVTHPTMGPKLKEAIHE</sequence>
<dbReference type="Proteomes" id="UP000011680">
    <property type="component" value="Unassembled WGS sequence"/>
</dbReference>
<feature type="domain" description="BioF2-like acetyltransferase" evidence="1">
    <location>
        <begin position="156"/>
        <end position="276"/>
    </location>
</feature>
<keyword evidence="3" id="KW-1185">Reference proteome</keyword>
<dbReference type="PANTHER" id="PTHR36174:SF1">
    <property type="entry name" value="LIPID II:GLYCINE GLYCYLTRANSFERASE"/>
    <property type="match status" value="1"/>
</dbReference>
<reference evidence="2 3" key="1">
    <citation type="journal article" date="2014" name="PLoS Genet.">
        <title>Phylogenetically driven sequencing of extremely halophilic archaea reveals strategies for static and dynamic osmo-response.</title>
        <authorList>
            <person name="Becker E.A."/>
            <person name="Seitzer P.M."/>
            <person name="Tritt A."/>
            <person name="Larsen D."/>
            <person name="Krusor M."/>
            <person name="Yao A.I."/>
            <person name="Wu D."/>
            <person name="Madern D."/>
            <person name="Eisen J.A."/>
            <person name="Darling A.E."/>
            <person name="Facciotti M.T."/>
        </authorList>
    </citation>
    <scope>NUCLEOTIDE SEQUENCE [LARGE SCALE GENOMIC DNA]</scope>
    <source>
        <strain evidence="2 3">JCM 13552</strain>
    </source>
</reference>
<dbReference type="STRING" id="1227457.C451_03614"/>
<dbReference type="Pfam" id="PF13480">
    <property type="entry name" value="Acetyltransf_6"/>
    <property type="match status" value="1"/>
</dbReference>
<dbReference type="InterPro" id="IPR038740">
    <property type="entry name" value="BioF2-like_GNAT_dom"/>
</dbReference>